<dbReference type="InterPro" id="IPR052950">
    <property type="entry name" value="CISD"/>
</dbReference>
<dbReference type="EMBL" id="FNQN01000001">
    <property type="protein sequence ID" value="SDZ81091.1"/>
    <property type="molecule type" value="Genomic_DNA"/>
</dbReference>
<evidence type="ECO:0000256" key="2">
    <source>
        <dbReference type="ARBA" id="ARBA00022723"/>
    </source>
</evidence>
<evidence type="ECO:0000256" key="3">
    <source>
        <dbReference type="ARBA" id="ARBA00023004"/>
    </source>
</evidence>
<gene>
    <name evidence="6" type="ORF">SAMN05660420_00428</name>
</gene>
<dbReference type="SMART" id="SM00704">
    <property type="entry name" value="ZnF_CDGSH"/>
    <property type="match status" value="2"/>
</dbReference>
<feature type="domain" description="Iron-binding zinc finger CDGSH type" evidence="5">
    <location>
        <begin position="9"/>
        <end position="45"/>
    </location>
</feature>
<dbReference type="STRING" id="37625.SAMN05660420_00428"/>
<dbReference type="PANTHER" id="PTHR46491">
    <property type="entry name" value="CDGSH IRON SULFUR DOMAIN PROTEIN HOMOLOG"/>
    <property type="match status" value="1"/>
</dbReference>
<sequence length="80" mass="8650">MNKINNDAGMPIAITLEPGTYYRCTCGQSESLPFCDGHHLGGGEKPLRFEVKTRKKVYLCSCGKSKNQPHCDGSCGVSLA</sequence>
<proteinExistence type="predicted"/>
<dbReference type="Proteomes" id="UP000199409">
    <property type="component" value="Unassembled WGS sequence"/>
</dbReference>
<evidence type="ECO:0000313" key="6">
    <source>
        <dbReference type="EMBL" id="SDZ81091.1"/>
    </source>
</evidence>
<organism evidence="6 7">
    <name type="scientific">Desulfuromusa kysingii</name>
    <dbReference type="NCBI Taxonomy" id="37625"/>
    <lineage>
        <taxon>Bacteria</taxon>
        <taxon>Pseudomonadati</taxon>
        <taxon>Thermodesulfobacteriota</taxon>
        <taxon>Desulfuromonadia</taxon>
        <taxon>Desulfuromonadales</taxon>
        <taxon>Geopsychrobacteraceae</taxon>
        <taxon>Desulfuromusa</taxon>
    </lineage>
</organism>
<dbReference type="InterPro" id="IPR042216">
    <property type="entry name" value="MitoNEET_CISD"/>
</dbReference>
<keyword evidence="1" id="KW-0001">2Fe-2S</keyword>
<keyword evidence="7" id="KW-1185">Reference proteome</keyword>
<dbReference type="GO" id="GO:0005737">
    <property type="term" value="C:cytoplasm"/>
    <property type="evidence" value="ECO:0007669"/>
    <property type="project" value="UniProtKB-ARBA"/>
</dbReference>
<dbReference type="InterPro" id="IPR018967">
    <property type="entry name" value="FeS-contain_CDGSH-typ"/>
</dbReference>
<feature type="domain" description="Iron-binding zinc finger CDGSH type" evidence="5">
    <location>
        <begin position="46"/>
        <end position="80"/>
    </location>
</feature>
<evidence type="ECO:0000259" key="5">
    <source>
        <dbReference type="SMART" id="SM00704"/>
    </source>
</evidence>
<dbReference type="GO" id="GO:0046872">
    <property type="term" value="F:metal ion binding"/>
    <property type="evidence" value="ECO:0007669"/>
    <property type="project" value="UniProtKB-KW"/>
</dbReference>
<evidence type="ECO:0000256" key="4">
    <source>
        <dbReference type="ARBA" id="ARBA00023014"/>
    </source>
</evidence>
<keyword evidence="4" id="KW-0411">Iron-sulfur</keyword>
<accession>A0A1H3W2H4</accession>
<protein>
    <submittedName>
        <fullName evidence="6">Iron-binding zinc finger CDGSH type</fullName>
    </submittedName>
</protein>
<dbReference type="Pfam" id="PF09360">
    <property type="entry name" value="zf-CDGSH"/>
    <property type="match status" value="2"/>
</dbReference>
<dbReference type="GO" id="GO:0051537">
    <property type="term" value="F:2 iron, 2 sulfur cluster binding"/>
    <property type="evidence" value="ECO:0007669"/>
    <property type="project" value="UniProtKB-KW"/>
</dbReference>
<dbReference type="AlphaFoldDB" id="A0A1H3W2H4"/>
<dbReference type="RefSeq" id="WP_245706331.1">
    <property type="nucleotide sequence ID" value="NZ_FNQN01000001.1"/>
</dbReference>
<reference evidence="6 7" key="1">
    <citation type="submission" date="2016-10" db="EMBL/GenBank/DDBJ databases">
        <authorList>
            <person name="de Groot N.N."/>
        </authorList>
    </citation>
    <scope>NUCLEOTIDE SEQUENCE [LARGE SCALE GENOMIC DNA]</scope>
    <source>
        <strain evidence="6 7">DSM 7343</strain>
    </source>
</reference>
<dbReference type="Gene3D" id="3.40.5.90">
    <property type="entry name" value="CDGSH iron-sulfur domain, mitoNEET-type"/>
    <property type="match status" value="2"/>
</dbReference>
<keyword evidence="2" id="KW-0479">Metal-binding</keyword>
<keyword evidence="3" id="KW-0408">Iron</keyword>
<evidence type="ECO:0000313" key="7">
    <source>
        <dbReference type="Proteomes" id="UP000199409"/>
    </source>
</evidence>
<name>A0A1H3W2H4_9BACT</name>
<dbReference type="PANTHER" id="PTHR46491:SF3">
    <property type="entry name" value="CDGSH IRON-SULFUR DOMAIN-CONTAINING PROTEIN 3, MITOCHONDRIAL"/>
    <property type="match status" value="1"/>
</dbReference>
<evidence type="ECO:0000256" key="1">
    <source>
        <dbReference type="ARBA" id="ARBA00022714"/>
    </source>
</evidence>